<dbReference type="InterPro" id="IPR025313">
    <property type="entry name" value="SPB4-like_CTE"/>
</dbReference>
<comment type="similarity">
    <text evidence="6">Belongs to the DEAD box helicase family.</text>
</comment>
<dbReference type="GO" id="GO:0016787">
    <property type="term" value="F:hydrolase activity"/>
    <property type="evidence" value="ECO:0007669"/>
    <property type="project" value="UniProtKB-KW"/>
</dbReference>
<evidence type="ECO:0000256" key="6">
    <source>
        <dbReference type="RuleBase" id="RU000492"/>
    </source>
</evidence>
<evidence type="ECO:0000259" key="9">
    <source>
        <dbReference type="PROSITE" id="PS51194"/>
    </source>
</evidence>
<keyword evidence="3 6" id="KW-0347">Helicase</keyword>
<dbReference type="PROSITE" id="PS51192">
    <property type="entry name" value="HELICASE_ATP_BIND_1"/>
    <property type="match status" value="1"/>
</dbReference>
<dbReference type="InterPro" id="IPR014001">
    <property type="entry name" value="Helicase_ATP-bd"/>
</dbReference>
<proteinExistence type="inferred from homology"/>
<keyword evidence="4 6" id="KW-0067">ATP-binding</keyword>
<dbReference type="InterPro" id="IPR000629">
    <property type="entry name" value="RNA-helicase_DEAD-box_CS"/>
</dbReference>
<dbReference type="GO" id="GO:0005524">
    <property type="term" value="F:ATP binding"/>
    <property type="evidence" value="ECO:0007669"/>
    <property type="project" value="UniProtKB-UniRule"/>
</dbReference>
<dbReference type="Gene3D" id="3.40.50.300">
    <property type="entry name" value="P-loop containing nucleotide triphosphate hydrolases"/>
    <property type="match status" value="2"/>
</dbReference>
<evidence type="ECO:0000256" key="2">
    <source>
        <dbReference type="ARBA" id="ARBA00022801"/>
    </source>
</evidence>
<evidence type="ECO:0000313" key="10">
    <source>
        <dbReference type="EMBL" id="KAK4322517.1"/>
    </source>
</evidence>
<dbReference type="EC" id="3.6.4.13" evidence="7"/>
<comment type="catalytic activity">
    <reaction evidence="7">
        <text>ATP + H2O = ADP + phosphate + H(+)</text>
        <dbReference type="Rhea" id="RHEA:13065"/>
        <dbReference type="ChEBI" id="CHEBI:15377"/>
        <dbReference type="ChEBI" id="CHEBI:15378"/>
        <dbReference type="ChEBI" id="CHEBI:30616"/>
        <dbReference type="ChEBI" id="CHEBI:43474"/>
        <dbReference type="ChEBI" id="CHEBI:456216"/>
        <dbReference type="EC" id="3.6.4.13"/>
    </reaction>
</comment>
<dbReference type="AlphaFoldDB" id="A0AAE1UG75"/>
<dbReference type="CDD" id="cd18787">
    <property type="entry name" value="SF2_C_DEAD"/>
    <property type="match status" value="1"/>
</dbReference>
<name>A0AAE1UG75_9EUCA</name>
<keyword evidence="2 6" id="KW-0378">Hydrolase</keyword>
<keyword evidence="11" id="KW-1185">Reference proteome</keyword>
<keyword evidence="5 7" id="KW-0694">RNA-binding</keyword>
<feature type="domain" description="Helicase C-terminal" evidence="9">
    <location>
        <begin position="235"/>
        <end position="401"/>
    </location>
</feature>
<comment type="function">
    <text evidence="7">RNA helicase.</text>
</comment>
<comment type="domain">
    <text evidence="7">The Q motif is unique to and characteristic of the DEAD box family of RNA helicases and controls ATP binding and hydrolysis.</text>
</comment>
<dbReference type="CDD" id="cd00268">
    <property type="entry name" value="DEADc"/>
    <property type="match status" value="1"/>
</dbReference>
<evidence type="ECO:0000313" key="11">
    <source>
        <dbReference type="Proteomes" id="UP001292094"/>
    </source>
</evidence>
<dbReference type="Pfam" id="PF00270">
    <property type="entry name" value="DEAD"/>
    <property type="match status" value="1"/>
</dbReference>
<sequence length="461" mass="51201">MASSSILTKHTLEWVQEKGLCSSPTVSALASLGIEHLTTIQLLAVPKLLAKSNVFLHARTGSGKTLAFLVPTVERLKAMKFKASKGVGALIISPTRELSQQISSVLQLLAEAHGFSYSTLTGGTKAKQADVMRESVLVVGTPGRVLQALTASGSAHLPVHNLKVLILDEADRLLDNGTLTQQLRQIISHLPTENVQKILVSATVTEKSAKLAKDLLSTEFIYVSSEKRAAPATGQIKQNYLLVESADRLAMLVTVLRTLQKKKVIVFFSSCQSVSFHYILLSHFKLPVYQCMGQEKQKRRNNMYAKFVELDHGTLLTTAMAERGWDIPGVQWIIQYDPPHKPEDYIHRIGRTGRGEGQGGQALIFLQPHEKQFVNILKNMEVKIDEIEFCGELKDIQDQVHRFVAGDFAVHQVGKVAYKKFVRAYQCHKLKKIFNIHSLNLNDVCKAFGFVNPPMDLGRLT</sequence>
<dbReference type="InterPro" id="IPR044742">
    <property type="entry name" value="DEAD/DEAH_RhlB"/>
</dbReference>
<feature type="domain" description="Helicase ATP-binding" evidence="8">
    <location>
        <begin position="45"/>
        <end position="222"/>
    </location>
</feature>
<dbReference type="GO" id="GO:0003723">
    <property type="term" value="F:RNA binding"/>
    <property type="evidence" value="ECO:0007669"/>
    <property type="project" value="UniProtKB-UniRule"/>
</dbReference>
<dbReference type="InterPro" id="IPR011545">
    <property type="entry name" value="DEAD/DEAH_box_helicase_dom"/>
</dbReference>
<dbReference type="EMBL" id="JAWZYT010000515">
    <property type="protein sequence ID" value="KAK4322517.1"/>
    <property type="molecule type" value="Genomic_DNA"/>
</dbReference>
<reference evidence="10" key="1">
    <citation type="submission" date="2023-11" db="EMBL/GenBank/DDBJ databases">
        <title>Genome assemblies of two species of porcelain crab, Petrolisthes cinctipes and Petrolisthes manimaculis (Anomura: Porcellanidae).</title>
        <authorList>
            <person name="Angst P."/>
        </authorList>
    </citation>
    <scope>NUCLEOTIDE SEQUENCE</scope>
    <source>
        <strain evidence="10">PB745_02</strain>
        <tissue evidence="10">Gill</tissue>
    </source>
</reference>
<protein>
    <recommendedName>
        <fullName evidence="7">ATP-dependent RNA helicase</fullName>
        <ecNumber evidence="7">3.6.4.13</ecNumber>
    </recommendedName>
</protein>
<comment type="caution">
    <text evidence="10">The sequence shown here is derived from an EMBL/GenBank/DDBJ whole genome shotgun (WGS) entry which is preliminary data.</text>
</comment>
<organism evidence="10 11">
    <name type="scientific">Petrolisthes manimaculis</name>
    <dbReference type="NCBI Taxonomy" id="1843537"/>
    <lineage>
        <taxon>Eukaryota</taxon>
        <taxon>Metazoa</taxon>
        <taxon>Ecdysozoa</taxon>
        <taxon>Arthropoda</taxon>
        <taxon>Crustacea</taxon>
        <taxon>Multicrustacea</taxon>
        <taxon>Malacostraca</taxon>
        <taxon>Eumalacostraca</taxon>
        <taxon>Eucarida</taxon>
        <taxon>Decapoda</taxon>
        <taxon>Pleocyemata</taxon>
        <taxon>Anomura</taxon>
        <taxon>Galatheoidea</taxon>
        <taxon>Porcellanidae</taxon>
        <taxon>Petrolisthes</taxon>
    </lineage>
</organism>
<evidence type="ECO:0000256" key="1">
    <source>
        <dbReference type="ARBA" id="ARBA00022741"/>
    </source>
</evidence>
<dbReference type="InterPro" id="IPR001650">
    <property type="entry name" value="Helicase_C-like"/>
</dbReference>
<dbReference type="PROSITE" id="PS00039">
    <property type="entry name" value="DEAD_ATP_HELICASE"/>
    <property type="match status" value="1"/>
</dbReference>
<dbReference type="SUPFAM" id="SSF52540">
    <property type="entry name" value="P-loop containing nucleoside triphosphate hydrolases"/>
    <property type="match status" value="1"/>
</dbReference>
<evidence type="ECO:0000256" key="4">
    <source>
        <dbReference type="ARBA" id="ARBA00022840"/>
    </source>
</evidence>
<evidence type="ECO:0000256" key="5">
    <source>
        <dbReference type="ARBA" id="ARBA00022884"/>
    </source>
</evidence>
<gene>
    <name evidence="10" type="ORF">Pmani_006742</name>
</gene>
<evidence type="ECO:0000256" key="7">
    <source>
        <dbReference type="RuleBase" id="RU365068"/>
    </source>
</evidence>
<dbReference type="SMART" id="SM00490">
    <property type="entry name" value="HELICc"/>
    <property type="match status" value="1"/>
</dbReference>
<evidence type="ECO:0000259" key="8">
    <source>
        <dbReference type="PROSITE" id="PS51192"/>
    </source>
</evidence>
<dbReference type="PANTHER" id="PTHR24031">
    <property type="entry name" value="RNA HELICASE"/>
    <property type="match status" value="1"/>
</dbReference>
<keyword evidence="1 6" id="KW-0547">Nucleotide-binding</keyword>
<dbReference type="Proteomes" id="UP001292094">
    <property type="component" value="Unassembled WGS sequence"/>
</dbReference>
<dbReference type="GO" id="GO:0003724">
    <property type="term" value="F:RNA helicase activity"/>
    <property type="evidence" value="ECO:0007669"/>
    <property type="project" value="UniProtKB-EC"/>
</dbReference>
<evidence type="ECO:0000256" key="3">
    <source>
        <dbReference type="ARBA" id="ARBA00022806"/>
    </source>
</evidence>
<accession>A0AAE1UG75</accession>
<dbReference type="PROSITE" id="PS51194">
    <property type="entry name" value="HELICASE_CTER"/>
    <property type="match status" value="1"/>
</dbReference>
<dbReference type="Pfam" id="PF00271">
    <property type="entry name" value="Helicase_C"/>
    <property type="match status" value="1"/>
</dbReference>
<dbReference type="SMART" id="SM01178">
    <property type="entry name" value="DUF4217"/>
    <property type="match status" value="1"/>
</dbReference>
<dbReference type="Pfam" id="PF13959">
    <property type="entry name" value="CTE_SPB4"/>
    <property type="match status" value="1"/>
</dbReference>
<dbReference type="SMART" id="SM00487">
    <property type="entry name" value="DEXDc"/>
    <property type="match status" value="1"/>
</dbReference>
<dbReference type="InterPro" id="IPR027417">
    <property type="entry name" value="P-loop_NTPase"/>
</dbReference>